<dbReference type="AlphaFoldDB" id="X0PF95"/>
<comment type="cofactor">
    <cofactor evidence="1">
        <name>Mg(2+)</name>
        <dbReference type="ChEBI" id="CHEBI:18420"/>
    </cofactor>
</comment>
<protein>
    <recommendedName>
        <fullName evidence="2">inorganic diphosphatase</fullName>
        <ecNumber evidence="2">3.6.1.1</ecNumber>
    </recommendedName>
</protein>
<evidence type="ECO:0000313" key="6">
    <source>
        <dbReference type="EMBL" id="KRM33280.1"/>
    </source>
</evidence>
<dbReference type="STRING" id="1423734.FC83_GL003367"/>
<evidence type="ECO:0000256" key="4">
    <source>
        <dbReference type="ARBA" id="ARBA00022801"/>
    </source>
</evidence>
<keyword evidence="4" id="KW-0378">Hydrolase</keyword>
<keyword evidence="3" id="KW-0479">Metal-binding</keyword>
<dbReference type="InterPro" id="IPR036649">
    <property type="entry name" value="Pyrophosphatase_sf"/>
</dbReference>
<organism evidence="6 7">
    <name type="scientific">Agrilactobacillus composti DSM 18527 = JCM 14202</name>
    <dbReference type="NCBI Taxonomy" id="1423734"/>
    <lineage>
        <taxon>Bacteria</taxon>
        <taxon>Bacillati</taxon>
        <taxon>Bacillota</taxon>
        <taxon>Bacilli</taxon>
        <taxon>Lactobacillales</taxon>
        <taxon>Lactobacillaceae</taxon>
        <taxon>Agrilactobacillus</taxon>
    </lineage>
</organism>
<dbReference type="SUPFAM" id="SSF50324">
    <property type="entry name" value="Inorganic pyrophosphatase"/>
    <property type="match status" value="1"/>
</dbReference>
<dbReference type="GO" id="GO:0006796">
    <property type="term" value="P:phosphate-containing compound metabolic process"/>
    <property type="evidence" value="ECO:0007669"/>
    <property type="project" value="InterPro"/>
</dbReference>
<evidence type="ECO:0000256" key="2">
    <source>
        <dbReference type="ARBA" id="ARBA00012146"/>
    </source>
</evidence>
<dbReference type="EC" id="3.6.1.1" evidence="2"/>
<accession>X0PF95</accession>
<dbReference type="eggNOG" id="COG0221">
    <property type="taxonomic scope" value="Bacteria"/>
</dbReference>
<evidence type="ECO:0000256" key="1">
    <source>
        <dbReference type="ARBA" id="ARBA00001946"/>
    </source>
</evidence>
<comment type="caution">
    <text evidence="6">The sequence shown here is derived from an EMBL/GenBank/DDBJ whole genome shotgun (WGS) entry which is preliminary data.</text>
</comment>
<dbReference type="EMBL" id="AZGA01000057">
    <property type="protein sequence ID" value="KRM33280.1"/>
    <property type="molecule type" value="Genomic_DNA"/>
</dbReference>
<dbReference type="Pfam" id="PF00719">
    <property type="entry name" value="Pyrophosphatase"/>
    <property type="match status" value="1"/>
</dbReference>
<dbReference type="GO" id="GO:0004427">
    <property type="term" value="F:inorganic diphosphate phosphatase activity"/>
    <property type="evidence" value="ECO:0007669"/>
    <property type="project" value="UniProtKB-EC"/>
</dbReference>
<keyword evidence="5" id="KW-0460">Magnesium</keyword>
<dbReference type="Gene3D" id="3.90.80.10">
    <property type="entry name" value="Inorganic pyrophosphatase"/>
    <property type="match status" value="1"/>
</dbReference>
<proteinExistence type="predicted"/>
<dbReference type="InterPro" id="IPR008162">
    <property type="entry name" value="Pyrophosphatase"/>
</dbReference>
<evidence type="ECO:0000256" key="3">
    <source>
        <dbReference type="ARBA" id="ARBA00022723"/>
    </source>
</evidence>
<dbReference type="GO" id="GO:0005737">
    <property type="term" value="C:cytoplasm"/>
    <property type="evidence" value="ECO:0007669"/>
    <property type="project" value="InterPro"/>
</dbReference>
<evidence type="ECO:0000256" key="5">
    <source>
        <dbReference type="ARBA" id="ARBA00022842"/>
    </source>
</evidence>
<dbReference type="GO" id="GO:0000287">
    <property type="term" value="F:magnesium ion binding"/>
    <property type="evidence" value="ECO:0007669"/>
    <property type="project" value="InterPro"/>
</dbReference>
<evidence type="ECO:0000313" key="7">
    <source>
        <dbReference type="Proteomes" id="UP000051236"/>
    </source>
</evidence>
<dbReference type="Proteomes" id="UP000051236">
    <property type="component" value="Unassembled WGS sequence"/>
</dbReference>
<name>X0PF95_9LACO</name>
<gene>
    <name evidence="6" type="ORF">FC83_GL003367</name>
</gene>
<keyword evidence="7" id="KW-1185">Reference proteome</keyword>
<reference evidence="6 7" key="1">
    <citation type="journal article" date="2015" name="Genome Announc.">
        <title>Expanding the biotechnology potential of lactobacilli through comparative genomics of 213 strains and associated genera.</title>
        <authorList>
            <person name="Sun Z."/>
            <person name="Harris H.M."/>
            <person name="McCann A."/>
            <person name="Guo C."/>
            <person name="Argimon S."/>
            <person name="Zhang W."/>
            <person name="Yang X."/>
            <person name="Jeffery I.B."/>
            <person name="Cooney J.C."/>
            <person name="Kagawa T.F."/>
            <person name="Liu W."/>
            <person name="Song Y."/>
            <person name="Salvetti E."/>
            <person name="Wrobel A."/>
            <person name="Rasinkangas P."/>
            <person name="Parkhill J."/>
            <person name="Rea M.C."/>
            <person name="O'Sullivan O."/>
            <person name="Ritari J."/>
            <person name="Douillard F.P."/>
            <person name="Paul Ross R."/>
            <person name="Yang R."/>
            <person name="Briner A.E."/>
            <person name="Felis G.E."/>
            <person name="de Vos W.M."/>
            <person name="Barrangou R."/>
            <person name="Klaenhammer T.R."/>
            <person name="Caufield P.W."/>
            <person name="Cui Y."/>
            <person name="Zhang H."/>
            <person name="O'Toole P.W."/>
        </authorList>
    </citation>
    <scope>NUCLEOTIDE SEQUENCE [LARGE SCALE GENOMIC DNA]</scope>
    <source>
        <strain evidence="6 7">DSM 18527</strain>
    </source>
</reference>
<sequence>MEKLRLQVTIDRPMGYQDSYGNVYPLNYGYVPGIIGGDGEKQDVYIISKQVTGPIQVFEGVLVAIIYRQDDVETKWVATAVGETISAAAIKAATHYLEQYFQSTIEML</sequence>
<dbReference type="PATRIC" id="fig|1423734.3.peg.3419"/>